<evidence type="ECO:0008006" key="5">
    <source>
        <dbReference type="Google" id="ProtNLM"/>
    </source>
</evidence>
<feature type="region of interest" description="Disordered" evidence="1">
    <location>
        <begin position="124"/>
        <end position="145"/>
    </location>
</feature>
<evidence type="ECO:0000313" key="4">
    <source>
        <dbReference type="Proteomes" id="UP001225356"/>
    </source>
</evidence>
<evidence type="ECO:0000313" key="3">
    <source>
        <dbReference type="EMBL" id="MDP9843975.1"/>
    </source>
</evidence>
<feature type="chain" id="PRO_5045134243" description="Hemophore-related protein" evidence="2">
    <location>
        <begin position="27"/>
        <end position="145"/>
    </location>
</feature>
<sequence length="145" mass="15045">MYIRTATALVAVGLFSALTTAATASAASASAPAAPAPCAQEHLALMEAEDNLAKVDAVPAVKNAYEAMMKARDAANVDKLSQQMAQHELSANAPALDPAAKKALDAYNAAGAKYMQVLSAELSKVTPRQQNARDTLKKCLKAKSS</sequence>
<proteinExistence type="predicted"/>
<gene>
    <name evidence="3" type="ORF">J2853_003186</name>
</gene>
<feature type="signal peptide" evidence="2">
    <location>
        <begin position="1"/>
        <end position="26"/>
    </location>
</feature>
<keyword evidence="4" id="KW-1185">Reference proteome</keyword>
<dbReference type="Proteomes" id="UP001225356">
    <property type="component" value="Unassembled WGS sequence"/>
</dbReference>
<protein>
    <recommendedName>
        <fullName evidence="5">Hemophore-related protein</fullName>
    </recommendedName>
</protein>
<organism evidence="3 4">
    <name type="scientific">Streptosporangium lutulentum</name>
    <dbReference type="NCBI Taxonomy" id="1461250"/>
    <lineage>
        <taxon>Bacteria</taxon>
        <taxon>Bacillati</taxon>
        <taxon>Actinomycetota</taxon>
        <taxon>Actinomycetes</taxon>
        <taxon>Streptosporangiales</taxon>
        <taxon>Streptosporangiaceae</taxon>
        <taxon>Streptosporangium</taxon>
    </lineage>
</organism>
<dbReference type="EMBL" id="JAUSQU010000001">
    <property type="protein sequence ID" value="MDP9843975.1"/>
    <property type="molecule type" value="Genomic_DNA"/>
</dbReference>
<keyword evidence="2" id="KW-0732">Signal</keyword>
<accession>A0ABT9QB39</accession>
<comment type="caution">
    <text evidence="3">The sequence shown here is derived from an EMBL/GenBank/DDBJ whole genome shotgun (WGS) entry which is preliminary data.</text>
</comment>
<name>A0ABT9QB39_9ACTN</name>
<evidence type="ECO:0000256" key="1">
    <source>
        <dbReference type="SAM" id="MobiDB-lite"/>
    </source>
</evidence>
<reference evidence="3 4" key="1">
    <citation type="submission" date="2023-07" db="EMBL/GenBank/DDBJ databases">
        <title>Sequencing the genomes of 1000 actinobacteria strains.</title>
        <authorList>
            <person name="Klenk H.-P."/>
        </authorList>
    </citation>
    <scope>NUCLEOTIDE SEQUENCE [LARGE SCALE GENOMIC DNA]</scope>
    <source>
        <strain evidence="3 4">DSM 46740</strain>
    </source>
</reference>
<dbReference type="RefSeq" id="WP_307558483.1">
    <property type="nucleotide sequence ID" value="NZ_JAUSQU010000001.1"/>
</dbReference>
<evidence type="ECO:0000256" key="2">
    <source>
        <dbReference type="SAM" id="SignalP"/>
    </source>
</evidence>